<dbReference type="InterPro" id="IPR001180">
    <property type="entry name" value="CNH_dom"/>
</dbReference>
<dbReference type="Proteomes" id="UP000076727">
    <property type="component" value="Unassembled WGS sequence"/>
</dbReference>
<dbReference type="GO" id="GO:0015031">
    <property type="term" value="P:protein transport"/>
    <property type="evidence" value="ECO:0007669"/>
    <property type="project" value="UniProtKB-KW"/>
</dbReference>
<evidence type="ECO:0000313" key="7">
    <source>
        <dbReference type="Proteomes" id="UP000076727"/>
    </source>
</evidence>
<dbReference type="EMBL" id="KV429092">
    <property type="protein sequence ID" value="KZT66232.1"/>
    <property type="molecule type" value="Genomic_DNA"/>
</dbReference>
<evidence type="ECO:0000256" key="4">
    <source>
        <dbReference type="ARBA" id="ARBA00022927"/>
    </source>
</evidence>
<keyword evidence="4" id="KW-0653">Protein transport</keyword>
<dbReference type="AlphaFoldDB" id="A0A165MX12"/>
<dbReference type="GO" id="GO:0005737">
    <property type="term" value="C:cytoplasm"/>
    <property type="evidence" value="ECO:0007669"/>
    <property type="project" value="UniProtKB-SubCell"/>
</dbReference>
<dbReference type="Pfam" id="PF00780">
    <property type="entry name" value="CNH"/>
    <property type="match status" value="1"/>
</dbReference>
<sequence length="367" mass="40099">MTSTPLNSLDVQPYQLQSLLAGVNDSFARQSGQVEVRCAQALGSEIYVGCSNGELLRFSIQPQGAAVPDSYGLLSRQAVVNDRPIQGITLLPSLYRALILADHQVYIYTLPSLDQIPPTVIKPIRNVVTVAVDEQHLRRPPPVDPSQPADPVDFCVIKRSAISLYSLFKERLFFQKEIPLPLGGFFARRTGQVLCVADKNYYNVINLELASFLPVLPVSQAQDGLQIKPSITVISENEFLIVSWLGTSSLGLFVTGEGEPVRGTLEWPAHPDSISLDYPYITALLPDETIQIHSIETQAIVQVVPAPADTQIAERKKLVASAHGFFIPSIQHSGKLRKTAVCLVRRGGARGPGELNGKETEEDVPAM</sequence>
<dbReference type="InterPro" id="IPR032914">
    <property type="entry name" value="Vam6/VPS39/TRAP1"/>
</dbReference>
<organism evidence="6 7">
    <name type="scientific">Daedalea quercina L-15889</name>
    <dbReference type="NCBI Taxonomy" id="1314783"/>
    <lineage>
        <taxon>Eukaryota</taxon>
        <taxon>Fungi</taxon>
        <taxon>Dikarya</taxon>
        <taxon>Basidiomycota</taxon>
        <taxon>Agaricomycotina</taxon>
        <taxon>Agaricomycetes</taxon>
        <taxon>Polyporales</taxon>
        <taxon>Fomitopsis</taxon>
    </lineage>
</organism>
<dbReference type="GO" id="GO:0016020">
    <property type="term" value="C:membrane"/>
    <property type="evidence" value="ECO:0007669"/>
    <property type="project" value="TreeGrafter"/>
</dbReference>
<evidence type="ECO:0000256" key="1">
    <source>
        <dbReference type="ARBA" id="ARBA00004496"/>
    </source>
</evidence>
<dbReference type="STRING" id="1314783.A0A165MX12"/>
<dbReference type="PANTHER" id="PTHR12894">
    <property type="entry name" value="CNH DOMAIN CONTAINING"/>
    <property type="match status" value="1"/>
</dbReference>
<gene>
    <name evidence="6" type="ORF">DAEQUDRAFT_752200</name>
</gene>
<keyword evidence="3" id="KW-0963">Cytoplasm</keyword>
<keyword evidence="2" id="KW-0813">Transport</keyword>
<evidence type="ECO:0000313" key="6">
    <source>
        <dbReference type="EMBL" id="KZT66232.1"/>
    </source>
</evidence>
<evidence type="ECO:0000256" key="3">
    <source>
        <dbReference type="ARBA" id="ARBA00022490"/>
    </source>
</evidence>
<dbReference type="PANTHER" id="PTHR12894:SF27">
    <property type="entry name" value="TRANSFORMING GROWTH FACTOR-BETA RECEPTOR-ASSOCIATED PROTEIN 1"/>
    <property type="match status" value="1"/>
</dbReference>
<dbReference type="GO" id="GO:0006914">
    <property type="term" value="P:autophagy"/>
    <property type="evidence" value="ECO:0007669"/>
    <property type="project" value="TreeGrafter"/>
</dbReference>
<feature type="domain" description="CNH" evidence="5">
    <location>
        <begin position="33"/>
        <end position="319"/>
    </location>
</feature>
<evidence type="ECO:0000256" key="2">
    <source>
        <dbReference type="ARBA" id="ARBA00022448"/>
    </source>
</evidence>
<reference evidence="6 7" key="1">
    <citation type="journal article" date="2016" name="Mol. Biol. Evol.">
        <title>Comparative Genomics of Early-Diverging Mushroom-Forming Fungi Provides Insights into the Origins of Lignocellulose Decay Capabilities.</title>
        <authorList>
            <person name="Nagy L.G."/>
            <person name="Riley R."/>
            <person name="Tritt A."/>
            <person name="Adam C."/>
            <person name="Daum C."/>
            <person name="Floudas D."/>
            <person name="Sun H."/>
            <person name="Yadav J.S."/>
            <person name="Pangilinan J."/>
            <person name="Larsson K.H."/>
            <person name="Matsuura K."/>
            <person name="Barry K."/>
            <person name="Labutti K."/>
            <person name="Kuo R."/>
            <person name="Ohm R.A."/>
            <person name="Bhattacharya S.S."/>
            <person name="Shirouzu T."/>
            <person name="Yoshinaga Y."/>
            <person name="Martin F.M."/>
            <person name="Grigoriev I.V."/>
            <person name="Hibbett D.S."/>
        </authorList>
    </citation>
    <scope>NUCLEOTIDE SEQUENCE [LARGE SCALE GENOMIC DNA]</scope>
    <source>
        <strain evidence="6 7">L-15889</strain>
    </source>
</reference>
<keyword evidence="7" id="KW-1185">Reference proteome</keyword>
<comment type="subcellular location">
    <subcellularLocation>
        <location evidence="1">Cytoplasm</location>
    </subcellularLocation>
</comment>
<dbReference type="PROSITE" id="PS50219">
    <property type="entry name" value="CNH"/>
    <property type="match status" value="1"/>
</dbReference>
<name>A0A165MX12_9APHY</name>
<accession>A0A165MX12</accession>
<proteinExistence type="predicted"/>
<evidence type="ECO:0000259" key="5">
    <source>
        <dbReference type="PROSITE" id="PS50219"/>
    </source>
</evidence>
<dbReference type="GO" id="GO:0034058">
    <property type="term" value="P:endosomal vesicle fusion"/>
    <property type="evidence" value="ECO:0007669"/>
    <property type="project" value="TreeGrafter"/>
</dbReference>
<dbReference type="OrthoDB" id="5325112at2759"/>
<protein>
    <recommendedName>
        <fullName evidence="5">CNH domain-containing protein</fullName>
    </recommendedName>
</protein>